<dbReference type="Pfam" id="PF04978">
    <property type="entry name" value="MST"/>
    <property type="match status" value="1"/>
</dbReference>
<accession>A0A0G3H920</accession>
<reference evidence="1 2" key="1">
    <citation type="journal article" date="2015" name="Genome Announc.">
        <title>Complete Genome Sequence of the Type Strain Corynebacterium testudinoris DSM 44614, Recovered from Necrotic Lesions in the Mouth of a Tortoise.</title>
        <authorList>
            <person name="Ruckert C."/>
            <person name="Kriete M."/>
            <person name="Jaenicke S."/>
            <person name="Winkler A."/>
            <person name="Tauch A."/>
        </authorList>
    </citation>
    <scope>NUCLEOTIDE SEQUENCE [LARGE SCALE GENOMIC DNA]</scope>
    <source>
        <strain evidence="1 2">DSM 44614</strain>
    </source>
</reference>
<dbReference type="STRING" id="136857.CTEST_04580"/>
<evidence type="ECO:0000313" key="2">
    <source>
        <dbReference type="Proteomes" id="UP000035540"/>
    </source>
</evidence>
<dbReference type="EMBL" id="CP011545">
    <property type="protein sequence ID" value="AKK08363.1"/>
    <property type="molecule type" value="Genomic_DNA"/>
</dbReference>
<sequence length="161" mass="18296">MSTEKMPEEERDVLLSFLSEHRRLLRQTVLQLTDEEARRRLVPSLTTPMGLLKHAAFVENVWFVCRFGGKTRADMDIPETVDESFILESDDTLADLAAEHEKAIAAADRVIIQLNLDDRCIHPSMGELTLRWVLTHCIRELAQHAGHADILVEQIVAQRSA</sequence>
<dbReference type="RefSeq" id="WP_047252735.1">
    <property type="nucleotide sequence ID" value="NZ_CP011545.1"/>
</dbReference>
<reference evidence="2" key="2">
    <citation type="submission" date="2015-05" db="EMBL/GenBank/DDBJ databases">
        <title>Complete genome sequence of Corynebacterium testudinoris DSM 44614, recovered from necrotic lesions in the mouth of a tortoise.</title>
        <authorList>
            <person name="Ruckert C."/>
            <person name="Albersmeier A."/>
            <person name="Winkler A."/>
            <person name="Tauch A."/>
        </authorList>
    </citation>
    <scope>NUCLEOTIDE SEQUENCE [LARGE SCALE GENOMIC DNA]</scope>
    <source>
        <strain evidence="2">DSM 44614</strain>
    </source>
</reference>
<dbReference type="OrthoDB" id="4548523at2"/>
<dbReference type="PATRIC" id="fig|136857.5.peg.907"/>
<protein>
    <submittedName>
        <fullName evidence="1">Putative DUF664 family protein</fullName>
    </submittedName>
</protein>
<dbReference type="Gene3D" id="1.20.120.450">
    <property type="entry name" value="dinb family like domain"/>
    <property type="match status" value="1"/>
</dbReference>
<name>A0A0G3H920_9CORY</name>
<keyword evidence="2" id="KW-1185">Reference proteome</keyword>
<proteinExistence type="predicted"/>
<dbReference type="InterPro" id="IPR007061">
    <property type="entry name" value="MST-like"/>
</dbReference>
<dbReference type="Proteomes" id="UP000035540">
    <property type="component" value="Chromosome"/>
</dbReference>
<dbReference type="AlphaFoldDB" id="A0A0G3H920"/>
<evidence type="ECO:0000313" key="1">
    <source>
        <dbReference type="EMBL" id="AKK08363.1"/>
    </source>
</evidence>
<organism evidence="1 2">
    <name type="scientific">Corynebacterium testudinoris</name>
    <dbReference type="NCBI Taxonomy" id="136857"/>
    <lineage>
        <taxon>Bacteria</taxon>
        <taxon>Bacillati</taxon>
        <taxon>Actinomycetota</taxon>
        <taxon>Actinomycetes</taxon>
        <taxon>Mycobacteriales</taxon>
        <taxon>Corynebacteriaceae</taxon>
        <taxon>Corynebacterium</taxon>
    </lineage>
</organism>
<gene>
    <name evidence="1" type="ORF">CTEST_04580</name>
</gene>
<dbReference type="SUPFAM" id="SSF109854">
    <property type="entry name" value="DinB/YfiT-like putative metalloenzymes"/>
    <property type="match status" value="1"/>
</dbReference>
<dbReference type="InterPro" id="IPR034660">
    <property type="entry name" value="DinB/YfiT-like"/>
</dbReference>
<dbReference type="KEGG" id="cted:CTEST_04580"/>